<feature type="repeat" description="PPR" evidence="3">
    <location>
        <begin position="359"/>
        <end position="393"/>
    </location>
</feature>
<dbReference type="Gene3D" id="1.25.40.10">
    <property type="entry name" value="Tetratricopeptide repeat domain"/>
    <property type="match status" value="5"/>
</dbReference>
<dbReference type="Proteomes" id="UP001558713">
    <property type="component" value="Unassembled WGS sequence"/>
</dbReference>
<evidence type="ECO:0000256" key="2">
    <source>
        <dbReference type="ARBA" id="ARBA00022737"/>
    </source>
</evidence>
<dbReference type="PANTHER" id="PTHR47939:SF13">
    <property type="entry name" value="OS03G0201400 PROTEIN"/>
    <property type="match status" value="1"/>
</dbReference>
<dbReference type="PROSITE" id="PS51375">
    <property type="entry name" value="PPR"/>
    <property type="match status" value="11"/>
</dbReference>
<dbReference type="InterPro" id="IPR050667">
    <property type="entry name" value="PPR-containing_protein"/>
</dbReference>
<dbReference type="SUPFAM" id="SSF81901">
    <property type="entry name" value="HCP-like"/>
    <property type="match status" value="1"/>
</dbReference>
<feature type="repeat" description="PPR" evidence="3">
    <location>
        <begin position="252"/>
        <end position="286"/>
    </location>
</feature>
<feature type="repeat" description="PPR" evidence="3">
    <location>
        <begin position="217"/>
        <end position="251"/>
    </location>
</feature>
<feature type="repeat" description="PPR" evidence="3">
    <location>
        <begin position="112"/>
        <end position="146"/>
    </location>
</feature>
<evidence type="ECO:0000256" key="3">
    <source>
        <dbReference type="PROSITE-ProRule" id="PRU00708"/>
    </source>
</evidence>
<keyword evidence="5" id="KW-1185">Reference proteome</keyword>
<comment type="similarity">
    <text evidence="1">Belongs to the PPR family. P subfamily.</text>
</comment>
<dbReference type="InterPro" id="IPR011990">
    <property type="entry name" value="TPR-like_helical_dom_sf"/>
</dbReference>
<name>A0ABD1AFV9_CARAN</name>
<feature type="repeat" description="PPR" evidence="3">
    <location>
        <begin position="429"/>
        <end position="463"/>
    </location>
</feature>
<keyword evidence="2" id="KW-0677">Repeat</keyword>
<dbReference type="Pfam" id="PF13041">
    <property type="entry name" value="PPR_2"/>
    <property type="match status" value="5"/>
</dbReference>
<protein>
    <submittedName>
        <fullName evidence="4">Pentatricopeptide repeat-containing protein</fullName>
    </submittedName>
</protein>
<feature type="repeat" description="PPR" evidence="3">
    <location>
        <begin position="500"/>
        <end position="534"/>
    </location>
</feature>
<feature type="repeat" description="PPR" evidence="3">
    <location>
        <begin position="147"/>
        <end position="181"/>
    </location>
</feature>
<dbReference type="AlphaFoldDB" id="A0ABD1AFV9"/>
<feature type="repeat" description="PPR" evidence="3">
    <location>
        <begin position="182"/>
        <end position="216"/>
    </location>
</feature>
<organism evidence="4 5">
    <name type="scientific">Cardamine amara subsp. amara</name>
    <dbReference type="NCBI Taxonomy" id="228776"/>
    <lineage>
        <taxon>Eukaryota</taxon>
        <taxon>Viridiplantae</taxon>
        <taxon>Streptophyta</taxon>
        <taxon>Embryophyta</taxon>
        <taxon>Tracheophyta</taxon>
        <taxon>Spermatophyta</taxon>
        <taxon>Magnoliopsida</taxon>
        <taxon>eudicotyledons</taxon>
        <taxon>Gunneridae</taxon>
        <taxon>Pentapetalae</taxon>
        <taxon>rosids</taxon>
        <taxon>malvids</taxon>
        <taxon>Brassicales</taxon>
        <taxon>Brassicaceae</taxon>
        <taxon>Cardamineae</taxon>
        <taxon>Cardamine</taxon>
    </lineage>
</organism>
<sequence>MSSSLLNSVLSMVANPSPESPRKALAFVSHIPTGFLHFSSVNKGVARVLASTQITLSPKDSAFTITGSSWKPDLGYSAGSGSFSDDPRSDEPSLNDTFSHLECLVTEGHKPNVAHSTQLLYDLCKANRLKKAIRVIELMVSSGIIPDASAYTYLVNQLCKRGNVGYAMQLVEKMEDHGYPSNTVTYNALVRGLCMLGTLNQSLQFVERLMQKGLAPNAFTYSFLLEAAYKERGADEAVKLLDEIVAKGGEPNLVSYNVLLTGFCKEGRTDDAMKLFRELPAKGFKANVVSYNILLRCLCCDGRWEEANSLLAEMDGGDRAPSVVTYNILINSLAFHGRTEQAMEVLKEMSKGHQQFRLTATSYNPVIARLCKEGKVDLVVKCLDEMIYRRCKPNEGTYNAIGALCEHANKVQEAFYIIQSLSNKQKCCTHDFYKSVITSLCRKGNTFAAFQLLYEMTRCGFDPDSHTYSSLIRGLCLEGMFEGAMEVLSIMEESEYYKPTVDNFNAMILGLCKTRRTDLALEVFEMMVEKKRMPNETTYAIIVEGIAHEDELELAKEVLEELRSRKVVGQNAVDRIVMQFNLD</sequence>
<dbReference type="PANTHER" id="PTHR47939">
    <property type="entry name" value="MEMBRANE-ASSOCIATED SALT-INDUCIBLE PROTEIN-LIKE"/>
    <property type="match status" value="1"/>
</dbReference>
<comment type="caution">
    <text evidence="4">The sequence shown here is derived from an EMBL/GenBank/DDBJ whole genome shotgun (WGS) entry which is preliminary data.</text>
</comment>
<evidence type="ECO:0000313" key="4">
    <source>
        <dbReference type="EMBL" id="KAL1205662.1"/>
    </source>
</evidence>
<gene>
    <name evidence="4" type="ORF">V5N11_001365</name>
</gene>
<feature type="repeat" description="PPR" evidence="3">
    <location>
        <begin position="287"/>
        <end position="321"/>
    </location>
</feature>
<dbReference type="NCBIfam" id="TIGR00756">
    <property type="entry name" value="PPR"/>
    <property type="match status" value="10"/>
</dbReference>
<dbReference type="InterPro" id="IPR002885">
    <property type="entry name" value="PPR_rpt"/>
</dbReference>
<proteinExistence type="inferred from homology"/>
<reference evidence="4 5" key="1">
    <citation type="submission" date="2024-04" db="EMBL/GenBank/DDBJ databases">
        <title>Genome assembly C_amara_ONT_v2.</title>
        <authorList>
            <person name="Yant L."/>
            <person name="Moore C."/>
            <person name="Slenker M."/>
        </authorList>
    </citation>
    <scope>NUCLEOTIDE SEQUENCE [LARGE SCALE GENOMIC DNA]</scope>
    <source>
        <tissue evidence="4">Leaf</tissue>
    </source>
</reference>
<dbReference type="Pfam" id="PF01535">
    <property type="entry name" value="PPR"/>
    <property type="match status" value="1"/>
</dbReference>
<evidence type="ECO:0000313" key="5">
    <source>
        <dbReference type="Proteomes" id="UP001558713"/>
    </source>
</evidence>
<accession>A0ABD1AFV9</accession>
<evidence type="ECO:0000256" key="1">
    <source>
        <dbReference type="ARBA" id="ARBA00007626"/>
    </source>
</evidence>
<dbReference type="EMBL" id="JBANAX010000514">
    <property type="protein sequence ID" value="KAL1205662.1"/>
    <property type="molecule type" value="Genomic_DNA"/>
</dbReference>
<feature type="repeat" description="PPR" evidence="3">
    <location>
        <begin position="322"/>
        <end position="356"/>
    </location>
</feature>
<dbReference type="Pfam" id="PF12854">
    <property type="entry name" value="PPR_1"/>
    <property type="match status" value="1"/>
</dbReference>
<feature type="repeat" description="PPR" evidence="3">
    <location>
        <begin position="464"/>
        <end position="498"/>
    </location>
</feature>